<evidence type="ECO:0000313" key="2">
    <source>
        <dbReference type="Proteomes" id="UP001519309"/>
    </source>
</evidence>
<proteinExistence type="predicted"/>
<organism evidence="1 2">
    <name type="scientific">Streptomyces griseochromogenes</name>
    <dbReference type="NCBI Taxonomy" id="68214"/>
    <lineage>
        <taxon>Bacteria</taxon>
        <taxon>Bacillati</taxon>
        <taxon>Actinomycetota</taxon>
        <taxon>Actinomycetes</taxon>
        <taxon>Kitasatosporales</taxon>
        <taxon>Streptomycetaceae</taxon>
        <taxon>Streptomyces</taxon>
    </lineage>
</organism>
<evidence type="ECO:0000313" key="1">
    <source>
        <dbReference type="EMBL" id="MBP2049849.1"/>
    </source>
</evidence>
<evidence type="ECO:0008006" key="3">
    <source>
        <dbReference type="Google" id="ProtNLM"/>
    </source>
</evidence>
<keyword evidence="2" id="KW-1185">Reference proteome</keyword>
<protein>
    <recommendedName>
        <fullName evidence="3">Transposase</fullName>
    </recommendedName>
</protein>
<gene>
    <name evidence="1" type="ORF">J2Z21_002785</name>
</gene>
<sequence length="36" mass="4203">MRVKVWKKLRDCRLKGDGVDHAMLGVARLRNLLQPE</sequence>
<accession>A0ABS4LRF3</accession>
<name>A0ABS4LRF3_9ACTN</name>
<reference evidence="1 2" key="1">
    <citation type="submission" date="2021-03" db="EMBL/GenBank/DDBJ databases">
        <title>Genomic Encyclopedia of Type Strains, Phase IV (KMG-IV): sequencing the most valuable type-strain genomes for metagenomic binning, comparative biology and taxonomic classification.</title>
        <authorList>
            <person name="Goeker M."/>
        </authorList>
    </citation>
    <scope>NUCLEOTIDE SEQUENCE [LARGE SCALE GENOMIC DNA]</scope>
    <source>
        <strain evidence="1 2">DSM 40499</strain>
    </source>
</reference>
<dbReference type="Proteomes" id="UP001519309">
    <property type="component" value="Unassembled WGS sequence"/>
</dbReference>
<dbReference type="EMBL" id="JAGGLP010000005">
    <property type="protein sequence ID" value="MBP2049849.1"/>
    <property type="molecule type" value="Genomic_DNA"/>
</dbReference>
<comment type="caution">
    <text evidence="1">The sequence shown here is derived from an EMBL/GenBank/DDBJ whole genome shotgun (WGS) entry which is preliminary data.</text>
</comment>